<dbReference type="Proteomes" id="UP000289323">
    <property type="component" value="Unassembled WGS sequence"/>
</dbReference>
<evidence type="ECO:0000313" key="1">
    <source>
        <dbReference type="EMBL" id="SPQ23792.1"/>
    </source>
</evidence>
<gene>
    <name evidence="1" type="ORF">TT172_LOCUS6211</name>
</gene>
<sequence length="12" mass="1273">MTISSLGSLDSY</sequence>
<organism evidence="1 2">
    <name type="scientific">Thermothielavioides terrestris</name>
    <dbReference type="NCBI Taxonomy" id="2587410"/>
    <lineage>
        <taxon>Eukaryota</taxon>
        <taxon>Fungi</taxon>
        <taxon>Dikarya</taxon>
        <taxon>Ascomycota</taxon>
        <taxon>Pezizomycotina</taxon>
        <taxon>Sordariomycetes</taxon>
        <taxon>Sordariomycetidae</taxon>
        <taxon>Sordariales</taxon>
        <taxon>Chaetomiaceae</taxon>
        <taxon>Thermothielavioides</taxon>
    </lineage>
</organism>
<accession>A0A446BMT9</accession>
<protein>
    <submittedName>
        <fullName evidence="1">5821296b-4a39-497a-ba3d-126611679843</fullName>
    </submittedName>
</protein>
<proteinExistence type="predicted"/>
<name>A0A446BMT9_9PEZI</name>
<evidence type="ECO:0000313" key="2">
    <source>
        <dbReference type="Proteomes" id="UP000289323"/>
    </source>
</evidence>
<dbReference type="EMBL" id="OUUZ01000011">
    <property type="protein sequence ID" value="SPQ23792.1"/>
    <property type="molecule type" value="Genomic_DNA"/>
</dbReference>
<reference evidence="1 2" key="1">
    <citation type="submission" date="2018-04" db="EMBL/GenBank/DDBJ databases">
        <authorList>
            <person name="Huttner S."/>
            <person name="Dainat J."/>
        </authorList>
    </citation>
    <scope>NUCLEOTIDE SEQUENCE [LARGE SCALE GENOMIC DNA]</scope>
</reference>